<dbReference type="InterPro" id="IPR017871">
    <property type="entry name" value="ABC_transporter-like_CS"/>
</dbReference>
<dbReference type="GO" id="GO:0016887">
    <property type="term" value="F:ATP hydrolysis activity"/>
    <property type="evidence" value="ECO:0007669"/>
    <property type="project" value="InterPro"/>
</dbReference>
<feature type="domain" description="ABC transporter" evidence="5">
    <location>
        <begin position="4"/>
        <end position="238"/>
    </location>
</feature>
<dbReference type="GO" id="GO:0005524">
    <property type="term" value="F:ATP binding"/>
    <property type="evidence" value="ECO:0007669"/>
    <property type="project" value="UniProtKB-KW"/>
</dbReference>
<dbReference type="PANTHER" id="PTHR42711">
    <property type="entry name" value="ABC TRANSPORTER ATP-BINDING PROTEIN"/>
    <property type="match status" value="1"/>
</dbReference>
<name>A0A410FUJ9_BIPS1</name>
<dbReference type="KEGG" id="bih:BIP78_1003"/>
<reference evidence="7" key="1">
    <citation type="submission" date="2018-12" db="EMBL/GenBank/DDBJ databases">
        <title>Complete genome sequence of an uncultured bacterium of the candidate phylum Bipolaricaulota.</title>
        <authorList>
            <person name="Kadnikov V.V."/>
            <person name="Mardanov A.V."/>
            <person name="Beletsky A.V."/>
            <person name="Frank Y.A."/>
            <person name="Karnachuk O.V."/>
            <person name="Ravin N.V."/>
        </authorList>
    </citation>
    <scope>NUCLEOTIDE SEQUENCE [LARGE SCALE GENOMIC DNA]</scope>
</reference>
<protein>
    <submittedName>
        <fullName evidence="6">Efflux ABC transporter, ATP-binding protein</fullName>
    </submittedName>
</protein>
<proteinExistence type="inferred from homology"/>
<dbReference type="Pfam" id="PF00005">
    <property type="entry name" value="ABC_tran"/>
    <property type="match status" value="1"/>
</dbReference>
<accession>A0A410FUJ9</accession>
<dbReference type="PANTHER" id="PTHR42711:SF5">
    <property type="entry name" value="ABC TRANSPORTER ATP-BINDING PROTEIN NATA"/>
    <property type="match status" value="1"/>
</dbReference>
<organism evidence="6 7">
    <name type="scientific">Bipolaricaulis sibiricus</name>
    <dbReference type="NCBI Taxonomy" id="2501609"/>
    <lineage>
        <taxon>Bacteria</taxon>
        <taxon>Candidatus Bipolaricaulota</taxon>
        <taxon>Candidatus Bipolaricaulia</taxon>
        <taxon>Candidatus Bipolaricaulales</taxon>
        <taxon>Candidatus Bipolaricaulaceae</taxon>
        <taxon>Candidatus Bipolaricaulis</taxon>
    </lineage>
</organism>
<dbReference type="PROSITE" id="PS00211">
    <property type="entry name" value="ABC_TRANSPORTER_1"/>
    <property type="match status" value="1"/>
</dbReference>
<dbReference type="EMBL" id="CP034928">
    <property type="protein sequence ID" value="QAA76769.1"/>
    <property type="molecule type" value="Genomic_DNA"/>
</dbReference>
<evidence type="ECO:0000256" key="3">
    <source>
        <dbReference type="ARBA" id="ARBA00022741"/>
    </source>
</evidence>
<evidence type="ECO:0000313" key="6">
    <source>
        <dbReference type="EMBL" id="QAA76769.1"/>
    </source>
</evidence>
<sequence length="312" mass="33940">MDAVVVSELVKDYRTRKGSVRALSGISFQVREGEIVGLLGANGAGKTTAIKVLSGLLHATSGRAEVFGVPSSRPEVARYVAALLEGSRNVYWRLSVEENLRFFAGLQGVPPREARRRSADLVARFGLGDKRRTTANLLSQGMKQKLALACALVKGTPLLLLDEPTLGLDVETSHELRGMIRELVVSEGKTVLLSSHDMGVVEDTCARVVILSRGRIVADDLVPNLLALFQTRAYRVSLRDGLPAQARAQLAARLPTLRPLEAERALEVELSPDQDVYVLMDALREAGVAVEGVSRAEPDLEDVFLRIVRGER</sequence>
<evidence type="ECO:0000256" key="4">
    <source>
        <dbReference type="ARBA" id="ARBA00022840"/>
    </source>
</evidence>
<dbReference type="InterPro" id="IPR003593">
    <property type="entry name" value="AAA+_ATPase"/>
</dbReference>
<dbReference type="InterPro" id="IPR027417">
    <property type="entry name" value="P-loop_NTPase"/>
</dbReference>
<evidence type="ECO:0000313" key="7">
    <source>
        <dbReference type="Proteomes" id="UP000287233"/>
    </source>
</evidence>
<gene>
    <name evidence="6" type="ORF">BIP78_1003</name>
</gene>
<evidence type="ECO:0000256" key="2">
    <source>
        <dbReference type="ARBA" id="ARBA00022448"/>
    </source>
</evidence>
<dbReference type="PROSITE" id="PS50893">
    <property type="entry name" value="ABC_TRANSPORTER_2"/>
    <property type="match status" value="1"/>
</dbReference>
<dbReference type="InterPro" id="IPR050763">
    <property type="entry name" value="ABC_transporter_ATP-binding"/>
</dbReference>
<dbReference type="SUPFAM" id="SSF52540">
    <property type="entry name" value="P-loop containing nucleoside triphosphate hydrolases"/>
    <property type="match status" value="1"/>
</dbReference>
<dbReference type="InterPro" id="IPR003439">
    <property type="entry name" value="ABC_transporter-like_ATP-bd"/>
</dbReference>
<evidence type="ECO:0000256" key="1">
    <source>
        <dbReference type="ARBA" id="ARBA00005417"/>
    </source>
</evidence>
<evidence type="ECO:0000259" key="5">
    <source>
        <dbReference type="PROSITE" id="PS50893"/>
    </source>
</evidence>
<comment type="similarity">
    <text evidence="1">Belongs to the ABC transporter superfamily.</text>
</comment>
<keyword evidence="3" id="KW-0547">Nucleotide-binding</keyword>
<keyword evidence="2" id="KW-0813">Transport</keyword>
<dbReference type="AlphaFoldDB" id="A0A410FUJ9"/>
<keyword evidence="4 6" id="KW-0067">ATP-binding</keyword>
<dbReference type="Gene3D" id="3.40.50.300">
    <property type="entry name" value="P-loop containing nucleotide triphosphate hydrolases"/>
    <property type="match status" value="1"/>
</dbReference>
<dbReference type="Proteomes" id="UP000287233">
    <property type="component" value="Chromosome"/>
</dbReference>
<dbReference type="CDD" id="cd03230">
    <property type="entry name" value="ABC_DR_subfamily_A"/>
    <property type="match status" value="1"/>
</dbReference>
<dbReference type="SMART" id="SM00382">
    <property type="entry name" value="AAA"/>
    <property type="match status" value="1"/>
</dbReference>